<feature type="transmembrane region" description="Helical" evidence="1">
    <location>
        <begin position="113"/>
        <end position="135"/>
    </location>
</feature>
<feature type="transmembrane region" description="Helical" evidence="1">
    <location>
        <begin position="335"/>
        <end position="357"/>
    </location>
</feature>
<gene>
    <name evidence="2" type="ORF">NYP16_14405</name>
</gene>
<reference evidence="2" key="1">
    <citation type="submission" date="2022-08" db="EMBL/GenBank/DDBJ databases">
        <authorList>
            <person name="Vandamme P."/>
            <person name="Hettiarachchi A."/>
            <person name="Peeters C."/>
            <person name="Cnockaert M."/>
            <person name="Carlier A."/>
        </authorList>
    </citation>
    <scope>NUCLEOTIDE SEQUENCE</scope>
    <source>
        <strain evidence="2">LMG 31809</strain>
    </source>
</reference>
<keyword evidence="3" id="KW-1185">Reference proteome</keyword>
<keyword evidence="1" id="KW-0812">Transmembrane</keyword>
<keyword evidence="1" id="KW-0472">Membrane</keyword>
<accession>A0A9X3Z8W4</accession>
<dbReference type="InterPro" id="IPR038728">
    <property type="entry name" value="YkvI-like"/>
</dbReference>
<dbReference type="RefSeq" id="WP_274944854.1">
    <property type="nucleotide sequence ID" value="NZ_JANWOI010000007.1"/>
</dbReference>
<proteinExistence type="predicted"/>
<feature type="transmembrane region" description="Helical" evidence="1">
    <location>
        <begin position="85"/>
        <end position="107"/>
    </location>
</feature>
<keyword evidence="1" id="KW-1133">Transmembrane helix</keyword>
<evidence type="ECO:0008006" key="4">
    <source>
        <dbReference type="Google" id="ProtNLM"/>
    </source>
</evidence>
<protein>
    <recommendedName>
        <fullName evidence="4">Membrane protein YkvI</fullName>
    </recommendedName>
</protein>
<feature type="transmembrane region" description="Helical" evidence="1">
    <location>
        <begin position="41"/>
        <end position="64"/>
    </location>
</feature>
<feature type="transmembrane region" description="Helical" evidence="1">
    <location>
        <begin position="217"/>
        <end position="236"/>
    </location>
</feature>
<dbReference type="PANTHER" id="PTHR37814">
    <property type="entry name" value="CONSERVED MEMBRANE PROTEIN"/>
    <property type="match status" value="1"/>
</dbReference>
<comment type="caution">
    <text evidence="2">The sequence shown here is derived from an EMBL/GenBank/DDBJ whole genome shotgun (WGS) entry which is preliminary data.</text>
</comment>
<sequence length="373" mass="39944">MFSIIRRYCLPGLVFQGVVIGGGYATGRELVEFFGPVGPIGGLLGMAVTAIMWAAVMAVSFELCRMWGTFNYRDFFEKLIGPGWVVFELLLIALMIIVLAVVSAAAGEIFHDLLGVAPVVGVTVLVLTVAILAYFGNKTAETFIGAISLFLVASYVLLVIWTWHDFGPDIQRTFSESRLQDGWFLAGLRYGGYNLACVPVVFFCLRTLQSRKQAVTSGVIAGVFGMIPAVCLYVAMMAKPTEILQASIPSAVLLDALAVPAFKIIFQIVVLATLLQTGLGLVHAVNERVDSSLKTSRRKLPGYARGGIALAILLGAFASATLFGLVALIAKGYGYITFGFIATFVAPVLTLGVYRLFTTPLADQEMAPAKSSA</sequence>
<evidence type="ECO:0000313" key="2">
    <source>
        <dbReference type="EMBL" id="MDA5195139.1"/>
    </source>
</evidence>
<feature type="transmembrane region" description="Helical" evidence="1">
    <location>
        <begin position="264"/>
        <end position="285"/>
    </location>
</feature>
<dbReference type="EMBL" id="JANWOI010000007">
    <property type="protein sequence ID" value="MDA5195139.1"/>
    <property type="molecule type" value="Genomic_DNA"/>
</dbReference>
<reference evidence="2" key="2">
    <citation type="journal article" date="2023" name="Syst. Appl. Microbiol.">
        <title>Govania unica gen. nov., sp. nov., a rare biosphere bacterium that represents a novel family in the class Alphaproteobacteria.</title>
        <authorList>
            <person name="Vandamme P."/>
            <person name="Peeters C."/>
            <person name="Hettiarachchi A."/>
            <person name="Cnockaert M."/>
            <person name="Carlier A."/>
        </authorList>
    </citation>
    <scope>NUCLEOTIDE SEQUENCE</scope>
    <source>
        <strain evidence="2">LMG 31809</strain>
    </source>
</reference>
<dbReference type="Proteomes" id="UP001141619">
    <property type="component" value="Unassembled WGS sequence"/>
</dbReference>
<organism evidence="2 3">
    <name type="scientific">Govanella unica</name>
    <dbReference type="NCBI Taxonomy" id="2975056"/>
    <lineage>
        <taxon>Bacteria</taxon>
        <taxon>Pseudomonadati</taxon>
        <taxon>Pseudomonadota</taxon>
        <taxon>Alphaproteobacteria</taxon>
        <taxon>Emcibacterales</taxon>
        <taxon>Govanellaceae</taxon>
        <taxon>Govanella</taxon>
    </lineage>
</organism>
<dbReference type="AlphaFoldDB" id="A0A9X3Z8W4"/>
<feature type="transmembrane region" description="Helical" evidence="1">
    <location>
        <begin position="183"/>
        <end position="205"/>
    </location>
</feature>
<evidence type="ECO:0000256" key="1">
    <source>
        <dbReference type="SAM" id="Phobius"/>
    </source>
</evidence>
<name>A0A9X3Z8W4_9PROT</name>
<feature type="transmembrane region" description="Helical" evidence="1">
    <location>
        <begin position="306"/>
        <end position="329"/>
    </location>
</feature>
<dbReference type="PANTHER" id="PTHR37814:SF1">
    <property type="entry name" value="MEMBRANE PROTEIN"/>
    <property type="match status" value="1"/>
</dbReference>
<evidence type="ECO:0000313" key="3">
    <source>
        <dbReference type="Proteomes" id="UP001141619"/>
    </source>
</evidence>
<feature type="transmembrane region" description="Helical" evidence="1">
    <location>
        <begin position="142"/>
        <end position="163"/>
    </location>
</feature>